<protein>
    <submittedName>
        <fullName evidence="4">Uncharacterized LOC100179738</fullName>
    </submittedName>
</protein>
<dbReference type="PANTHER" id="PTHR22922:SF19">
    <property type="entry name" value="CAPRIN HOMOLOG"/>
    <property type="match status" value="1"/>
</dbReference>
<feature type="compositionally biased region" description="Pro residues" evidence="2">
    <location>
        <begin position="493"/>
        <end position="508"/>
    </location>
</feature>
<feature type="compositionally biased region" description="Polar residues" evidence="2">
    <location>
        <begin position="635"/>
        <end position="647"/>
    </location>
</feature>
<feature type="compositionally biased region" description="Acidic residues" evidence="2">
    <location>
        <begin position="233"/>
        <end position="246"/>
    </location>
</feature>
<dbReference type="HOGENOM" id="CLU_392288_0_0_1"/>
<evidence type="ECO:0000313" key="5">
    <source>
        <dbReference type="Proteomes" id="UP000008144"/>
    </source>
</evidence>
<dbReference type="InterPro" id="IPR028816">
    <property type="entry name" value="Caprin"/>
</dbReference>
<dbReference type="PANTHER" id="PTHR22922">
    <property type="entry name" value="GPI-ANCHORED PROTEIN P137"/>
    <property type="match status" value="1"/>
</dbReference>
<comment type="similarity">
    <text evidence="1">Belongs to the caprin family.</text>
</comment>
<feature type="compositionally biased region" description="Polar residues" evidence="2">
    <location>
        <begin position="247"/>
        <end position="256"/>
    </location>
</feature>
<feature type="compositionally biased region" description="Polar residues" evidence="2">
    <location>
        <begin position="509"/>
        <end position="518"/>
    </location>
</feature>
<feature type="compositionally biased region" description="Basic and acidic residues" evidence="2">
    <location>
        <begin position="296"/>
        <end position="307"/>
    </location>
</feature>
<feature type="compositionally biased region" description="Low complexity" evidence="2">
    <location>
        <begin position="661"/>
        <end position="679"/>
    </location>
</feature>
<sequence>MVVQKANTMDTKSYTGNYESIAQDPLKHVVTVIEKKIRNLDKRKVKLDGYRKIAAEGGELDRDQSCAVSKYNEVMGSLEFAKEICKAFSGVTNEVSKAQRKMQRREQTLKEDKDLKLSKYITKALMVFNLVYGEEHVREDFIHGQNGAVVLTQEAIDQMIQFHKTCLMIPNEAGQNIFDGSDSAGDHLYALHIASNKPVCGTTYSELHHLLEEMCGCKYFECLPKSTKTDFVAGEDEDKASEEETSDSSTKNSSLAESEDLDDQADEVETKLPTTEFIQSAPDAAVLEQPEEVPESEPKESNVKPTRTVEEVLAEVQGEYNFLQDSMLEGERPTPLPTSHLHMHNMKPPMFHDPVNPSYPTNPPNPYPITTMDQHEAENMGMGQTTFGANQKYQNIETPVTTFNTNQHSNESFQAKQTNSSMQKDIGAFPTTGFSTLHGSTSPTQPFDINLPHQLLTPAIPEASVVLQTTPDPPATHIPLPNDKLSGYNSYNPSPPLEPANPVVPTPEPSQASYTNIPQMPPSVGAGDAERLHDKDPKIYLEEGKFEEENPPEVNNVDAKQEKILPTNQMRGGPRQQGYQNNANYRGNNRQNSNMVMYQQQQQQQRGGGYRGSNNRPYGNFDSMGHPKNYAPYQQHHNMQPFNTQYNRPPENGMFGNNVQRRGNNGPSRGNRGYPPRGSATRGASVPTYTRSRTFKPTNETSG</sequence>
<dbReference type="Ensembl" id="ENSCINT00000018825.3">
    <property type="protein sequence ID" value="ENSCINP00000018825.3"/>
    <property type="gene ID" value="ENSCING00000009265.3"/>
</dbReference>
<feature type="compositionally biased region" description="Low complexity" evidence="2">
    <location>
        <begin position="576"/>
        <end position="605"/>
    </location>
</feature>
<reference evidence="5" key="1">
    <citation type="journal article" date="2002" name="Science">
        <title>The draft genome of Ciona intestinalis: insights into chordate and vertebrate origins.</title>
        <authorList>
            <person name="Dehal P."/>
            <person name="Satou Y."/>
            <person name="Campbell R.K."/>
            <person name="Chapman J."/>
            <person name="Degnan B."/>
            <person name="De Tomaso A."/>
            <person name="Davidson B."/>
            <person name="Di Gregorio A."/>
            <person name="Gelpke M."/>
            <person name="Goodstein D.M."/>
            <person name="Harafuji N."/>
            <person name="Hastings K.E."/>
            <person name="Ho I."/>
            <person name="Hotta K."/>
            <person name="Huang W."/>
            <person name="Kawashima T."/>
            <person name="Lemaire P."/>
            <person name="Martinez D."/>
            <person name="Meinertzhagen I.A."/>
            <person name="Necula S."/>
            <person name="Nonaka M."/>
            <person name="Putnam N."/>
            <person name="Rash S."/>
            <person name="Saiga H."/>
            <person name="Satake M."/>
            <person name="Terry A."/>
            <person name="Yamada L."/>
            <person name="Wang H.G."/>
            <person name="Awazu S."/>
            <person name="Azumi K."/>
            <person name="Boore J."/>
            <person name="Branno M."/>
            <person name="Chin-Bow S."/>
            <person name="DeSantis R."/>
            <person name="Doyle S."/>
            <person name="Francino P."/>
            <person name="Keys D.N."/>
            <person name="Haga S."/>
            <person name="Hayashi H."/>
            <person name="Hino K."/>
            <person name="Imai K.S."/>
            <person name="Inaba K."/>
            <person name="Kano S."/>
            <person name="Kobayashi K."/>
            <person name="Kobayashi M."/>
            <person name="Lee B.I."/>
            <person name="Makabe K.W."/>
            <person name="Manohar C."/>
            <person name="Matassi G."/>
            <person name="Medina M."/>
            <person name="Mochizuki Y."/>
            <person name="Mount S."/>
            <person name="Morishita T."/>
            <person name="Miura S."/>
            <person name="Nakayama A."/>
            <person name="Nishizaka S."/>
            <person name="Nomoto H."/>
            <person name="Ohta F."/>
            <person name="Oishi K."/>
            <person name="Rigoutsos I."/>
            <person name="Sano M."/>
            <person name="Sasaki A."/>
            <person name="Sasakura Y."/>
            <person name="Shoguchi E."/>
            <person name="Shin-i T."/>
            <person name="Spagnuolo A."/>
            <person name="Stainier D."/>
            <person name="Suzuki M.M."/>
            <person name="Tassy O."/>
            <person name="Takatori N."/>
            <person name="Tokuoka M."/>
            <person name="Yagi K."/>
            <person name="Yoshizaki F."/>
            <person name="Wada S."/>
            <person name="Zhang C."/>
            <person name="Hyatt P.D."/>
            <person name="Larimer F."/>
            <person name="Detter C."/>
            <person name="Doggett N."/>
            <person name="Glavina T."/>
            <person name="Hawkins T."/>
            <person name="Richardson P."/>
            <person name="Lucas S."/>
            <person name="Kohara Y."/>
            <person name="Levine M."/>
            <person name="Satoh N."/>
            <person name="Rokhsar D.S."/>
        </authorList>
    </citation>
    <scope>NUCLEOTIDE SEQUENCE [LARGE SCALE GENOMIC DNA]</scope>
</reference>
<feature type="compositionally biased region" description="Acidic residues" evidence="2">
    <location>
        <begin position="257"/>
        <end position="267"/>
    </location>
</feature>
<dbReference type="Pfam" id="PF18293">
    <property type="entry name" value="Caprin-1_dimer"/>
    <property type="match status" value="1"/>
</dbReference>
<dbReference type="GeneTree" id="ENSGT00940000153438"/>
<evidence type="ECO:0000259" key="3">
    <source>
        <dbReference type="Pfam" id="PF18293"/>
    </source>
</evidence>
<feature type="region of interest" description="Disordered" evidence="2">
    <location>
        <begin position="492"/>
        <end position="530"/>
    </location>
</feature>
<organism evidence="4 5">
    <name type="scientific">Ciona intestinalis</name>
    <name type="common">Transparent sea squirt</name>
    <name type="synonym">Ascidia intestinalis</name>
    <dbReference type="NCBI Taxonomy" id="7719"/>
    <lineage>
        <taxon>Eukaryota</taxon>
        <taxon>Metazoa</taxon>
        <taxon>Chordata</taxon>
        <taxon>Tunicata</taxon>
        <taxon>Ascidiacea</taxon>
        <taxon>Phlebobranchia</taxon>
        <taxon>Cionidae</taxon>
        <taxon>Ciona</taxon>
    </lineage>
</organism>
<dbReference type="AlphaFoldDB" id="F6S202"/>
<reference evidence="4" key="2">
    <citation type="submission" date="2025-08" db="UniProtKB">
        <authorList>
            <consortium name="Ensembl"/>
        </authorList>
    </citation>
    <scope>IDENTIFICATION</scope>
</reference>
<evidence type="ECO:0000313" key="4">
    <source>
        <dbReference type="Ensembl" id="ENSCINP00000018825.3"/>
    </source>
</evidence>
<feature type="region of interest" description="Disordered" evidence="2">
    <location>
        <begin position="233"/>
        <end position="307"/>
    </location>
</feature>
<dbReference type="Proteomes" id="UP000008144">
    <property type="component" value="Unassembled WGS sequence"/>
</dbReference>
<dbReference type="InParanoid" id="F6S202"/>
<name>F6S202_CIOIN</name>
<accession>F6S202</accession>
<proteinExistence type="inferred from homology"/>
<dbReference type="InterPro" id="IPR041637">
    <property type="entry name" value="Caprin-1_dimer"/>
</dbReference>
<dbReference type="FunCoup" id="F6S202">
    <property type="interactions" value="158"/>
</dbReference>
<dbReference type="GO" id="GO:0003723">
    <property type="term" value="F:RNA binding"/>
    <property type="evidence" value="ECO:0000318"/>
    <property type="project" value="GO_Central"/>
</dbReference>
<evidence type="ECO:0000256" key="2">
    <source>
        <dbReference type="SAM" id="MobiDB-lite"/>
    </source>
</evidence>
<dbReference type="GO" id="GO:0005737">
    <property type="term" value="C:cytoplasm"/>
    <property type="evidence" value="ECO:0000318"/>
    <property type="project" value="GO_Central"/>
</dbReference>
<reference evidence="4" key="3">
    <citation type="submission" date="2025-09" db="UniProtKB">
        <authorList>
            <consortium name="Ensembl"/>
        </authorList>
    </citation>
    <scope>IDENTIFICATION</scope>
</reference>
<evidence type="ECO:0000256" key="1">
    <source>
        <dbReference type="ARBA" id="ARBA00007950"/>
    </source>
</evidence>
<keyword evidence="5" id="KW-1185">Reference proteome</keyword>
<feature type="region of interest" description="Disordered" evidence="2">
    <location>
        <begin position="543"/>
        <end position="703"/>
    </location>
</feature>
<dbReference type="STRING" id="7719.ENSCINP00000018825"/>
<feature type="compositionally biased region" description="Polar residues" evidence="2">
    <location>
        <begin position="687"/>
        <end position="703"/>
    </location>
</feature>
<feature type="domain" description="Caprin-1 dimerization" evidence="3">
    <location>
        <begin position="104"/>
        <end position="221"/>
    </location>
</feature>
<gene>
    <name evidence="4" type="primary">rngi</name>
</gene>